<dbReference type="Gene3D" id="3.40.50.620">
    <property type="entry name" value="HUPs"/>
    <property type="match status" value="1"/>
</dbReference>
<dbReference type="Proteomes" id="UP000503840">
    <property type="component" value="Unassembled WGS sequence"/>
</dbReference>
<comment type="similarity">
    <text evidence="1">Belongs to the universal stress protein A family.</text>
</comment>
<evidence type="ECO:0000256" key="1">
    <source>
        <dbReference type="ARBA" id="ARBA00008791"/>
    </source>
</evidence>
<accession>A0A7J0BMV1</accession>
<dbReference type="PANTHER" id="PTHR46268">
    <property type="entry name" value="STRESS RESPONSE PROTEIN NHAX"/>
    <property type="match status" value="1"/>
</dbReference>
<organism evidence="3 4">
    <name type="scientific">Desulfovibrio subterraneus</name>
    <dbReference type="NCBI Taxonomy" id="2718620"/>
    <lineage>
        <taxon>Bacteria</taxon>
        <taxon>Pseudomonadati</taxon>
        <taxon>Thermodesulfobacteriota</taxon>
        <taxon>Desulfovibrionia</taxon>
        <taxon>Desulfovibrionales</taxon>
        <taxon>Desulfovibrionaceae</taxon>
        <taxon>Desulfovibrio</taxon>
    </lineage>
</organism>
<dbReference type="RefSeq" id="WP_174406648.1">
    <property type="nucleotide sequence ID" value="NZ_BLVO01000016.1"/>
</dbReference>
<dbReference type="EMBL" id="BLVO01000016">
    <property type="protein sequence ID" value="GFM35010.1"/>
    <property type="molecule type" value="Genomic_DNA"/>
</dbReference>
<proteinExistence type="inferred from homology"/>
<reference evidence="3 4" key="1">
    <citation type="submission" date="2020-05" db="EMBL/GenBank/DDBJ databases">
        <title>Draft genome sequence of Desulfovibrio sp. strain HN2T.</title>
        <authorList>
            <person name="Ueno A."/>
            <person name="Tamazawa S."/>
            <person name="Tamamura S."/>
            <person name="Murakami T."/>
            <person name="Kiyama T."/>
            <person name="Inomata H."/>
            <person name="Amano Y."/>
            <person name="Miyakawa K."/>
            <person name="Tamaki H."/>
            <person name="Naganuma T."/>
            <person name="Kaneko K."/>
        </authorList>
    </citation>
    <scope>NUCLEOTIDE SEQUENCE [LARGE SCALE GENOMIC DNA]</scope>
    <source>
        <strain evidence="3 4">HN2</strain>
    </source>
</reference>
<gene>
    <name evidence="3" type="ORF">DSM101010T_33750</name>
</gene>
<evidence type="ECO:0000259" key="2">
    <source>
        <dbReference type="Pfam" id="PF00582"/>
    </source>
</evidence>
<feature type="domain" description="UspA" evidence="2">
    <location>
        <begin position="5"/>
        <end position="137"/>
    </location>
</feature>
<dbReference type="Pfam" id="PF00582">
    <property type="entry name" value="Usp"/>
    <property type="match status" value="1"/>
</dbReference>
<comment type="caution">
    <text evidence="3">The sequence shown here is derived from an EMBL/GenBank/DDBJ whole genome shotgun (WGS) entry which is preliminary data.</text>
</comment>
<dbReference type="CDD" id="cd00293">
    <property type="entry name" value="USP-like"/>
    <property type="match status" value="1"/>
</dbReference>
<keyword evidence="4" id="KW-1185">Reference proteome</keyword>
<dbReference type="SUPFAM" id="SSF52402">
    <property type="entry name" value="Adenine nucleotide alpha hydrolases-like"/>
    <property type="match status" value="1"/>
</dbReference>
<name>A0A7J0BMV1_9BACT</name>
<evidence type="ECO:0000313" key="3">
    <source>
        <dbReference type="EMBL" id="GFM35010.1"/>
    </source>
</evidence>
<dbReference type="InterPro" id="IPR006016">
    <property type="entry name" value="UspA"/>
</dbReference>
<dbReference type="InterPro" id="IPR014729">
    <property type="entry name" value="Rossmann-like_a/b/a_fold"/>
</dbReference>
<evidence type="ECO:0000313" key="4">
    <source>
        <dbReference type="Proteomes" id="UP000503840"/>
    </source>
</evidence>
<dbReference type="AlphaFoldDB" id="A0A7J0BMV1"/>
<sequence>MDIAKILLPVDGSESSVRAAREAAEWAKIFKSDIILLHCSTVFPNLKLKGDYAREVAESANKALGPARDVLQDNGIRYMERVVDGSPSEEIVGIAEREKVDMIVMAPRGVNPLQGLLLGSVTERVLKTAPCRVLVAR</sequence>
<protein>
    <submittedName>
        <fullName evidence="3">Universal stress protein</fullName>
    </submittedName>
</protein>
<dbReference type="InterPro" id="IPR006015">
    <property type="entry name" value="Universal_stress_UspA"/>
</dbReference>
<dbReference type="PRINTS" id="PR01438">
    <property type="entry name" value="UNVRSLSTRESS"/>
</dbReference>
<dbReference type="PANTHER" id="PTHR46268:SF6">
    <property type="entry name" value="UNIVERSAL STRESS PROTEIN UP12"/>
    <property type="match status" value="1"/>
</dbReference>